<comment type="subunit">
    <text evidence="2">Homotetramer.</text>
</comment>
<dbReference type="FunFam" id="2.40.160.210:FF:000001">
    <property type="entry name" value="Acyl-CoA thioesterase II"/>
    <property type="match status" value="1"/>
</dbReference>
<evidence type="ECO:0000313" key="12">
    <source>
        <dbReference type="Proteomes" id="UP000234845"/>
    </source>
</evidence>
<accession>A0A2N5Y014</accession>
<gene>
    <name evidence="11" type="ORF">CWI75_14600</name>
</gene>
<comment type="catalytic activity">
    <reaction evidence="6">
        <text>a fatty acyl-CoA + H2O = a fatty acid + CoA + H(+)</text>
        <dbReference type="Rhea" id="RHEA:16781"/>
        <dbReference type="ChEBI" id="CHEBI:15377"/>
        <dbReference type="ChEBI" id="CHEBI:15378"/>
        <dbReference type="ChEBI" id="CHEBI:28868"/>
        <dbReference type="ChEBI" id="CHEBI:57287"/>
        <dbReference type="ChEBI" id="CHEBI:77636"/>
        <dbReference type="EC" id="3.1.2.20"/>
    </reaction>
    <physiologicalReaction direction="left-to-right" evidence="6">
        <dbReference type="Rhea" id="RHEA:16782"/>
    </physiologicalReaction>
</comment>
<dbReference type="RefSeq" id="WP_101522253.1">
    <property type="nucleotide sequence ID" value="NZ_PKLZ01000011.1"/>
</dbReference>
<dbReference type="GO" id="GO:0009062">
    <property type="term" value="P:fatty acid catabolic process"/>
    <property type="evidence" value="ECO:0007669"/>
    <property type="project" value="TreeGrafter"/>
</dbReference>
<comment type="caution">
    <text evidence="11">The sequence shown here is derived from an EMBL/GenBank/DDBJ whole genome shotgun (WGS) entry which is preliminary data.</text>
</comment>
<evidence type="ECO:0000256" key="8">
    <source>
        <dbReference type="ARBA" id="ARBA00079653"/>
    </source>
</evidence>
<feature type="domain" description="Acyl-CoA thioesterase-like N-terminal HotDog" evidence="10">
    <location>
        <begin position="32"/>
        <end position="108"/>
    </location>
</feature>
<dbReference type="Gene3D" id="2.40.160.210">
    <property type="entry name" value="Acyl-CoA thioesterase, double hotdog domain"/>
    <property type="match status" value="1"/>
</dbReference>
<dbReference type="CDD" id="cd03444">
    <property type="entry name" value="Thioesterase_II_repeat1"/>
    <property type="match status" value="1"/>
</dbReference>
<dbReference type="Pfam" id="PF02551">
    <property type="entry name" value="Acyl_CoA_thio"/>
    <property type="match status" value="1"/>
</dbReference>
<evidence type="ECO:0000256" key="7">
    <source>
        <dbReference type="ARBA" id="ARBA00071120"/>
    </source>
</evidence>
<dbReference type="PANTHER" id="PTHR11066:SF34">
    <property type="entry name" value="ACYL-COENZYME A THIOESTERASE 8"/>
    <property type="match status" value="1"/>
</dbReference>
<name>A0A2N5Y014_9GAMM</name>
<dbReference type="Proteomes" id="UP000234845">
    <property type="component" value="Unassembled WGS sequence"/>
</dbReference>
<dbReference type="GO" id="GO:0006637">
    <property type="term" value="P:acyl-CoA metabolic process"/>
    <property type="evidence" value="ECO:0007669"/>
    <property type="project" value="InterPro"/>
</dbReference>
<dbReference type="AlphaFoldDB" id="A0A2N5Y014"/>
<proteinExistence type="inferred from homology"/>
<evidence type="ECO:0000256" key="3">
    <source>
        <dbReference type="ARBA" id="ARBA00022801"/>
    </source>
</evidence>
<evidence type="ECO:0000256" key="1">
    <source>
        <dbReference type="ARBA" id="ARBA00006538"/>
    </source>
</evidence>
<keyword evidence="12" id="KW-1185">Reference proteome</keyword>
<dbReference type="Pfam" id="PF13622">
    <property type="entry name" value="4HBT_3"/>
    <property type="match status" value="1"/>
</dbReference>
<dbReference type="InterPro" id="IPR029069">
    <property type="entry name" value="HotDog_dom_sf"/>
</dbReference>
<organism evidence="11 12">
    <name type="scientific">Kineobactrum sediminis</name>
    <dbReference type="NCBI Taxonomy" id="1905677"/>
    <lineage>
        <taxon>Bacteria</taxon>
        <taxon>Pseudomonadati</taxon>
        <taxon>Pseudomonadota</taxon>
        <taxon>Gammaproteobacteria</taxon>
        <taxon>Cellvibrionales</taxon>
        <taxon>Halieaceae</taxon>
        <taxon>Kineobactrum</taxon>
    </lineage>
</organism>
<reference evidence="12" key="1">
    <citation type="submission" date="2017-11" db="EMBL/GenBank/DDBJ databases">
        <title>The draft genome sequence of Chromatocurvus sp. F02.</title>
        <authorList>
            <person name="Du Z.-J."/>
            <person name="Chang Y.-Q."/>
        </authorList>
    </citation>
    <scope>NUCLEOTIDE SEQUENCE [LARGE SCALE GENOMIC DNA]</scope>
    <source>
        <strain evidence="12">F02</strain>
    </source>
</reference>
<dbReference type="InterPro" id="IPR025652">
    <property type="entry name" value="TesB_C"/>
</dbReference>
<dbReference type="CDD" id="cd03445">
    <property type="entry name" value="Thioesterase_II_repeat2"/>
    <property type="match status" value="1"/>
</dbReference>
<evidence type="ECO:0000313" key="11">
    <source>
        <dbReference type="EMBL" id="PLW81689.1"/>
    </source>
</evidence>
<protein>
    <recommendedName>
        <fullName evidence="7">Acyl-CoA thioesterase 2</fullName>
        <ecNumber evidence="5">3.1.2.20</ecNumber>
    </recommendedName>
    <alternativeName>
        <fullName evidence="8">Thioesterase II</fullName>
    </alternativeName>
</protein>
<dbReference type="InterPro" id="IPR042171">
    <property type="entry name" value="Acyl-CoA_hotdog"/>
</dbReference>
<dbReference type="PANTHER" id="PTHR11066">
    <property type="entry name" value="ACYL-COA THIOESTERASE"/>
    <property type="match status" value="1"/>
</dbReference>
<evidence type="ECO:0000256" key="5">
    <source>
        <dbReference type="ARBA" id="ARBA00038894"/>
    </source>
</evidence>
<feature type="domain" description="Acyl-CoA thioesterase 2 C-terminal" evidence="9">
    <location>
        <begin position="157"/>
        <end position="279"/>
    </location>
</feature>
<keyword evidence="3" id="KW-0378">Hydrolase</keyword>
<comment type="similarity">
    <text evidence="1">Belongs to the C/M/P thioester hydrolase family.</text>
</comment>
<evidence type="ECO:0000256" key="2">
    <source>
        <dbReference type="ARBA" id="ARBA00011881"/>
    </source>
</evidence>
<sequence length="291" mass="32697">MVEKLEKLLSLLEVQRIDKYLFVGKSPKFPPRVFGGQVLAQSLNAASRTVDSTRSAHSMHGYFLRPGNPTKQIVYEVDPIRDGGSFTTRRVIAKQDGVPIFSTSISFQTEESGLSHQFGMPDVPPPEELSTDFEFWTEMAERYPDRFSAPMMQTIERRPVKRRDYLNPQPQEPEQSMWFRVLDPAATIGDDPVRHQTLLAFISDFALLGAALLPHPYTGMSPELQVASLDHALWLHRPVRVDEYLLYAMDSPSSSGGRGLSRGGFYNRQGVLVASVAQESLLRVKKKVSDS</sequence>
<dbReference type="GO" id="GO:0047617">
    <property type="term" value="F:fatty acyl-CoA hydrolase activity"/>
    <property type="evidence" value="ECO:0007669"/>
    <property type="project" value="UniProtKB-EC"/>
</dbReference>
<evidence type="ECO:0000259" key="9">
    <source>
        <dbReference type="Pfam" id="PF02551"/>
    </source>
</evidence>
<dbReference type="InterPro" id="IPR049449">
    <property type="entry name" value="TesB_ACOT8-like_N"/>
</dbReference>
<dbReference type="EC" id="3.1.2.20" evidence="5"/>
<dbReference type="SUPFAM" id="SSF54637">
    <property type="entry name" value="Thioesterase/thiol ester dehydrase-isomerase"/>
    <property type="match status" value="2"/>
</dbReference>
<dbReference type="EMBL" id="PKLZ01000011">
    <property type="protein sequence ID" value="PLW81689.1"/>
    <property type="molecule type" value="Genomic_DNA"/>
</dbReference>
<dbReference type="OrthoDB" id="9781019at2"/>
<evidence type="ECO:0000256" key="4">
    <source>
        <dbReference type="ARBA" id="ARBA00023098"/>
    </source>
</evidence>
<keyword evidence="4" id="KW-0443">Lipid metabolism</keyword>
<evidence type="ECO:0000256" key="6">
    <source>
        <dbReference type="ARBA" id="ARBA00050943"/>
    </source>
</evidence>
<dbReference type="InterPro" id="IPR003703">
    <property type="entry name" value="Acyl_CoA_thio"/>
</dbReference>
<evidence type="ECO:0000259" key="10">
    <source>
        <dbReference type="Pfam" id="PF13622"/>
    </source>
</evidence>